<reference evidence="4" key="2">
    <citation type="journal article" date="2019" name="Mol. Plant Microbe Interact.">
        <title>Genome sequence resources for four phytopathogenic fungi from the Colletotrichum orbiculare species complex.</title>
        <authorList>
            <person name="Gan P."/>
            <person name="Tsushima A."/>
            <person name="Narusaka M."/>
            <person name="Narusaka Y."/>
            <person name="Takano Y."/>
            <person name="Kubo Y."/>
            <person name="Shirasu K."/>
        </authorList>
    </citation>
    <scope>GENOME REANNOTATION</scope>
    <source>
        <strain evidence="4">104-T / ATCC 96160 / CBS 514.97 / LARS 414 / MAFF 240422</strain>
    </source>
</reference>
<evidence type="ECO:0000313" key="4">
    <source>
        <dbReference type="Proteomes" id="UP000014480"/>
    </source>
</evidence>
<evidence type="ECO:0000313" key="3">
    <source>
        <dbReference type="EMBL" id="TDZ23060.1"/>
    </source>
</evidence>
<dbReference type="InterPro" id="IPR036864">
    <property type="entry name" value="Zn2-C6_fun-type_DNA-bd_sf"/>
</dbReference>
<organism evidence="3 4">
    <name type="scientific">Colletotrichum orbiculare (strain 104-T / ATCC 96160 / CBS 514.97 / LARS 414 / MAFF 240422)</name>
    <name type="common">Cucumber anthracnose fungus</name>
    <name type="synonym">Colletotrichum lagenarium</name>
    <dbReference type="NCBI Taxonomy" id="1213857"/>
    <lineage>
        <taxon>Eukaryota</taxon>
        <taxon>Fungi</taxon>
        <taxon>Dikarya</taxon>
        <taxon>Ascomycota</taxon>
        <taxon>Pezizomycotina</taxon>
        <taxon>Sordariomycetes</taxon>
        <taxon>Hypocreomycetidae</taxon>
        <taxon>Glomerellales</taxon>
        <taxon>Glomerellaceae</taxon>
        <taxon>Colletotrichum</taxon>
        <taxon>Colletotrichum orbiculare species complex</taxon>
    </lineage>
</organism>
<dbReference type="PANTHER" id="PTHR47784">
    <property type="entry name" value="STEROL UPTAKE CONTROL PROTEIN 2"/>
    <property type="match status" value="1"/>
</dbReference>
<reference evidence="4" key="1">
    <citation type="journal article" date="2013" name="New Phytol.">
        <title>Comparative genomic and transcriptomic analyses reveal the hemibiotrophic stage shift of Colletotrichum fungi.</title>
        <authorList>
            <person name="Gan P."/>
            <person name="Ikeda K."/>
            <person name="Irieda H."/>
            <person name="Narusaka M."/>
            <person name="O'Connell R.J."/>
            <person name="Narusaka Y."/>
            <person name="Takano Y."/>
            <person name="Kubo Y."/>
            <person name="Shirasu K."/>
        </authorList>
    </citation>
    <scope>NUCLEOTIDE SEQUENCE [LARGE SCALE GENOMIC DNA]</scope>
    <source>
        <strain evidence="4">104-T / ATCC 96160 / CBS 514.97 / LARS 414 / MAFF 240422</strain>
    </source>
</reference>
<evidence type="ECO:0000259" key="2">
    <source>
        <dbReference type="PROSITE" id="PS50048"/>
    </source>
</evidence>
<dbReference type="PROSITE" id="PS00463">
    <property type="entry name" value="ZN2_CY6_FUNGAL_1"/>
    <property type="match status" value="1"/>
</dbReference>
<dbReference type="GO" id="GO:0001228">
    <property type="term" value="F:DNA-binding transcription activator activity, RNA polymerase II-specific"/>
    <property type="evidence" value="ECO:0007669"/>
    <property type="project" value="TreeGrafter"/>
</dbReference>
<dbReference type="EMBL" id="AMCV02000007">
    <property type="protein sequence ID" value="TDZ23060.1"/>
    <property type="molecule type" value="Genomic_DNA"/>
</dbReference>
<name>A0A484FZ23_COLOR</name>
<dbReference type="PANTHER" id="PTHR47784:SF7">
    <property type="entry name" value="ZN(II)2CYS6 TRANSCRIPTION FACTOR (EUROFUNG)"/>
    <property type="match status" value="1"/>
</dbReference>
<protein>
    <submittedName>
        <fullName evidence="3">Sterol uptake control protein 2</fullName>
    </submittedName>
</protein>
<dbReference type="SMART" id="SM00066">
    <property type="entry name" value="GAL4"/>
    <property type="match status" value="1"/>
</dbReference>
<sequence length="455" mass="51781">MEASAAAQTFPPQAFTLGQYGYDAVLRDDEAFIRDDALYSSETLSTSPAKGTAGFASGETSQSMICRTGEHKQRLERRGHTKSRRGCFNCKRRRIKCQESRPACGHCVKTGLKCEYPNTPTIVHQPHHQVPLFSLQDMRFFQHFMLQCYPHHPLGNENIWTREVPCLSQEHEFLMHAILGMAACDLMQSDPSLLADAMAHRVKAIKAIKKSLAELSKSKETTTEHANALIATCFALTFQSVTFEDGMAEYMTFIRGILIVGAQMWIKGIKPIFVNMFDQDQRAVLEPEMTGLPLIRQEWADGAIEGIGSLRGLCREGVEVEYFELIMDMATKLRASSWEAYQALQKHYGWWIQLPHDKFKLVIDLSNQTFILLATHWIAVKQIMAPITAAERRCREKSPPPPPAQEKEPPVDLGILRWLVYLNKQVDDEHLIYNQWPLWVEDQLNRDPAAFGKRC</sequence>
<dbReference type="Gene3D" id="4.10.240.10">
    <property type="entry name" value="Zn(2)-C6 fungal-type DNA-binding domain"/>
    <property type="match status" value="1"/>
</dbReference>
<keyword evidence="4" id="KW-1185">Reference proteome</keyword>
<dbReference type="InterPro" id="IPR053157">
    <property type="entry name" value="Sterol_Uptake_Regulator"/>
</dbReference>
<accession>A0A484FZ23</accession>
<keyword evidence="1" id="KW-0539">Nucleus</keyword>
<feature type="domain" description="Zn(2)-C6 fungal-type" evidence="2">
    <location>
        <begin position="86"/>
        <end position="116"/>
    </location>
</feature>
<dbReference type="CDD" id="cd00067">
    <property type="entry name" value="GAL4"/>
    <property type="match status" value="1"/>
</dbReference>
<dbReference type="STRING" id="1213857.A0A484FZ23"/>
<dbReference type="GO" id="GO:0008270">
    <property type="term" value="F:zinc ion binding"/>
    <property type="evidence" value="ECO:0007669"/>
    <property type="project" value="InterPro"/>
</dbReference>
<dbReference type="InterPro" id="IPR001138">
    <property type="entry name" value="Zn2Cys6_DnaBD"/>
</dbReference>
<comment type="caution">
    <text evidence="3">The sequence shown here is derived from an EMBL/GenBank/DDBJ whole genome shotgun (WGS) entry which is preliminary data.</text>
</comment>
<dbReference type="SUPFAM" id="SSF57701">
    <property type="entry name" value="Zn2/Cys6 DNA-binding domain"/>
    <property type="match status" value="1"/>
</dbReference>
<dbReference type="Proteomes" id="UP000014480">
    <property type="component" value="Unassembled WGS sequence"/>
</dbReference>
<dbReference type="OrthoDB" id="5229455at2759"/>
<gene>
    <name evidence="3" type="ORF">Cob_v003985</name>
</gene>
<dbReference type="Pfam" id="PF11951">
    <property type="entry name" value="Fungal_trans_2"/>
    <property type="match status" value="1"/>
</dbReference>
<dbReference type="PROSITE" id="PS50048">
    <property type="entry name" value="ZN2_CY6_FUNGAL_2"/>
    <property type="match status" value="1"/>
</dbReference>
<proteinExistence type="predicted"/>
<dbReference type="AlphaFoldDB" id="A0A484FZ23"/>
<evidence type="ECO:0000256" key="1">
    <source>
        <dbReference type="ARBA" id="ARBA00023242"/>
    </source>
</evidence>
<dbReference type="PRINTS" id="PR00755">
    <property type="entry name" value="AFLATOXINBRP"/>
</dbReference>
<dbReference type="Pfam" id="PF00172">
    <property type="entry name" value="Zn_clus"/>
    <property type="match status" value="1"/>
</dbReference>
<dbReference type="InterPro" id="IPR021858">
    <property type="entry name" value="Fun_TF"/>
</dbReference>